<protein>
    <submittedName>
        <fullName evidence="1">Uncharacterized protein</fullName>
    </submittedName>
</protein>
<sequence>MGDTVVVDFMCAHICDNLQLELHKDVLRSIIDQDEFYRVLGNFSVEIMGIAPDTGAFILKFHDKDKQHAKTVCDSEVVEVTPSDMLNLDLQNRLRNVGPYQVESSNPNWTREGNKPVVTIYGYSDDTVEIENSNYNDGSIDCFDKDVRLWFNDGTIIRIGYCKKNLGVWYIVREHVGTAEQTLLVCEDEDADPYSDVFCINAEIERHEVLGGNFGEINITEQ</sequence>
<organism evidence="1">
    <name type="scientific">Siphoviridae sp. ctbgC51</name>
    <dbReference type="NCBI Taxonomy" id="2827901"/>
    <lineage>
        <taxon>Viruses</taxon>
        <taxon>Duplodnaviria</taxon>
        <taxon>Heunggongvirae</taxon>
        <taxon>Uroviricota</taxon>
        <taxon>Caudoviricetes</taxon>
    </lineage>
</organism>
<reference evidence="1" key="1">
    <citation type="journal article" date="2021" name="Proc. Natl. Acad. Sci. U.S.A.">
        <title>A Catalog of Tens of Thousands of Viruses from Human Metagenomes Reveals Hidden Associations with Chronic Diseases.</title>
        <authorList>
            <person name="Tisza M.J."/>
            <person name="Buck C.B."/>
        </authorList>
    </citation>
    <scope>NUCLEOTIDE SEQUENCE</scope>
    <source>
        <strain evidence="1">CtbgC51</strain>
    </source>
</reference>
<evidence type="ECO:0000313" key="1">
    <source>
        <dbReference type="EMBL" id="DAF61802.1"/>
    </source>
</evidence>
<name>A0A8S5TGA8_9CAUD</name>
<accession>A0A8S5TGA8</accession>
<proteinExistence type="predicted"/>
<dbReference type="EMBL" id="BK032817">
    <property type="protein sequence ID" value="DAF61802.1"/>
    <property type="molecule type" value="Genomic_DNA"/>
</dbReference>